<proteinExistence type="predicted"/>
<reference evidence="1 2" key="1">
    <citation type="submission" date="2020-08" db="EMBL/GenBank/DDBJ databases">
        <title>Genomic Encyclopedia of Type Strains, Phase IV (KMG-IV): sequencing the most valuable type-strain genomes for metagenomic binning, comparative biology and taxonomic classification.</title>
        <authorList>
            <person name="Goeker M."/>
        </authorList>
    </citation>
    <scope>NUCLEOTIDE SEQUENCE [LARGE SCALE GENOMIC DNA]</scope>
    <source>
        <strain evidence="1 2">DSM 27471</strain>
    </source>
</reference>
<dbReference type="SUPFAM" id="SSF81585">
    <property type="entry name" value="PsbU/PolX domain-like"/>
    <property type="match status" value="1"/>
</dbReference>
<accession>A0A7W5DPZ2</accession>
<keyword evidence="2" id="KW-1185">Reference proteome</keyword>
<evidence type="ECO:0000313" key="1">
    <source>
        <dbReference type="EMBL" id="MBB3186608.1"/>
    </source>
</evidence>
<dbReference type="InterPro" id="IPR021725">
    <property type="entry name" value="Cdd1"/>
</dbReference>
<sequence>MNKAQTIKELKTIPGVGKSIANDLWNIGIRNVADLKGKDPENLYDLSNVYCGSIQDKCLLYVFRCAVYYATVPKEEQETEKLKWWNWKEKKS</sequence>
<protein>
    <recommendedName>
        <fullName evidence="3">Pathogenicity locus</fullName>
    </recommendedName>
</protein>
<dbReference type="EMBL" id="JACHYB010000001">
    <property type="protein sequence ID" value="MBB3186608.1"/>
    <property type="molecule type" value="Genomic_DNA"/>
</dbReference>
<organism evidence="1 2">
    <name type="scientific">Microbacter margulisiae</name>
    <dbReference type="NCBI Taxonomy" id="1350067"/>
    <lineage>
        <taxon>Bacteria</taxon>
        <taxon>Pseudomonadati</taxon>
        <taxon>Bacteroidota</taxon>
        <taxon>Bacteroidia</taxon>
        <taxon>Bacteroidales</taxon>
        <taxon>Porphyromonadaceae</taxon>
        <taxon>Microbacter</taxon>
    </lineage>
</organism>
<name>A0A7W5DPZ2_9PORP</name>
<dbReference type="Gene3D" id="1.10.150.20">
    <property type="entry name" value="5' to 3' exonuclease, C-terminal subdomain"/>
    <property type="match status" value="1"/>
</dbReference>
<dbReference type="Proteomes" id="UP000544222">
    <property type="component" value="Unassembled WGS sequence"/>
</dbReference>
<comment type="caution">
    <text evidence="1">The sequence shown here is derived from an EMBL/GenBank/DDBJ whole genome shotgun (WGS) entry which is preliminary data.</text>
</comment>
<evidence type="ECO:0008006" key="3">
    <source>
        <dbReference type="Google" id="ProtNLM"/>
    </source>
</evidence>
<dbReference type="AlphaFoldDB" id="A0A7W5DPZ2"/>
<dbReference type="RefSeq" id="WP_183412479.1">
    <property type="nucleotide sequence ID" value="NZ_JACHYB010000001.1"/>
</dbReference>
<evidence type="ECO:0000313" key="2">
    <source>
        <dbReference type="Proteomes" id="UP000544222"/>
    </source>
</evidence>
<dbReference type="Pfam" id="PF11731">
    <property type="entry name" value="Cdd1"/>
    <property type="match status" value="1"/>
</dbReference>
<gene>
    <name evidence="1" type="ORF">FHX64_000771</name>
</gene>